<reference evidence="2" key="1">
    <citation type="journal article" date="2024" name="Proc. Natl. Acad. Sci. U.S.A.">
        <title>Extraordinary preservation of gene collinearity over three hundred million years revealed in homosporous lycophytes.</title>
        <authorList>
            <person name="Li C."/>
            <person name="Wickell D."/>
            <person name="Kuo L.Y."/>
            <person name="Chen X."/>
            <person name="Nie B."/>
            <person name="Liao X."/>
            <person name="Peng D."/>
            <person name="Ji J."/>
            <person name="Jenkins J."/>
            <person name="Williams M."/>
            <person name="Shu S."/>
            <person name="Plott C."/>
            <person name="Barry K."/>
            <person name="Rajasekar S."/>
            <person name="Grimwood J."/>
            <person name="Han X."/>
            <person name="Sun S."/>
            <person name="Hou Z."/>
            <person name="He W."/>
            <person name="Dai G."/>
            <person name="Sun C."/>
            <person name="Schmutz J."/>
            <person name="Leebens-Mack J.H."/>
            <person name="Li F.W."/>
            <person name="Wang L."/>
        </authorList>
    </citation>
    <scope>NUCLEOTIDE SEQUENCE [LARGE SCALE GENOMIC DNA]</scope>
    <source>
        <strain evidence="2">cv. PW_Plant_1</strain>
    </source>
</reference>
<proteinExistence type="predicted"/>
<evidence type="ECO:0000313" key="2">
    <source>
        <dbReference type="Proteomes" id="UP001162992"/>
    </source>
</evidence>
<gene>
    <name evidence="1" type="ORF">O6H91_07G022300</name>
</gene>
<organism evidence="1 2">
    <name type="scientific">Diphasiastrum complanatum</name>
    <name type="common">Issler's clubmoss</name>
    <name type="synonym">Lycopodium complanatum</name>
    <dbReference type="NCBI Taxonomy" id="34168"/>
    <lineage>
        <taxon>Eukaryota</taxon>
        <taxon>Viridiplantae</taxon>
        <taxon>Streptophyta</taxon>
        <taxon>Embryophyta</taxon>
        <taxon>Tracheophyta</taxon>
        <taxon>Lycopodiopsida</taxon>
        <taxon>Lycopodiales</taxon>
        <taxon>Lycopodiaceae</taxon>
        <taxon>Lycopodioideae</taxon>
        <taxon>Diphasiastrum</taxon>
    </lineage>
</organism>
<name>A0ACC2D322_DIPCM</name>
<sequence length="481" mass="53951">MAQPVLSLPRYIALKPGPQDGHDLYLALAPLNGVPYLTFTAQQKTRFATHEVVYNTDVSGVVMIRAPNRRFWRRNDAGYIVADREEIPDPSIAQDRACYFRVTGQASNMIVLQSLVDDLYLKRYTHTIRDGYCAITRTIDPWTTMQFTAADDTAITLPRYIMLFGDNKMYVGDHRERNIDWLKFNKPDERLSAAHEVIPLVDGNVMIRNININKFWRRSPNWIWADADASDALRKIDCHFDVIKLSSTLVAFKSKANNLFLKRYSDYWQDCLCAIGNNINDSTTRLVLSEALLSRRLFNIRYLLELAEVSNITPIIVGSGSMRNDTNLTTSMEVLVSITRTVSTSETWSISNTFSSSLTVGFSVGVPEVASVNGSVTIGHERTISTEMGKTAEEAVQFQTTYKVDDVPPRMEVKVTVECTTAKCRVPFTYSSSDTRVDGVDLPAVNNNVDGIFEGVSAFNIRGVVSEVGRSTPIQILPLQL</sequence>
<comment type="caution">
    <text evidence="1">The sequence shown here is derived from an EMBL/GenBank/DDBJ whole genome shotgun (WGS) entry which is preliminary data.</text>
</comment>
<evidence type="ECO:0000313" key="1">
    <source>
        <dbReference type="EMBL" id="KAJ7548685.1"/>
    </source>
</evidence>
<accession>A0ACC2D322</accession>
<dbReference type="Proteomes" id="UP001162992">
    <property type="component" value="Chromosome 7"/>
</dbReference>
<keyword evidence="2" id="KW-1185">Reference proteome</keyword>
<dbReference type="EMBL" id="CM055098">
    <property type="protein sequence ID" value="KAJ7548685.1"/>
    <property type="molecule type" value="Genomic_DNA"/>
</dbReference>
<protein>
    <submittedName>
        <fullName evidence="1">Uncharacterized protein</fullName>
    </submittedName>
</protein>